<keyword evidence="5" id="KW-0863">Zinc-finger</keyword>
<dbReference type="GO" id="GO:0000289">
    <property type="term" value="P:nuclear-transcribed mRNA poly(A) tail shortening"/>
    <property type="evidence" value="ECO:0007669"/>
    <property type="project" value="UniProtKB-UniRule"/>
</dbReference>
<feature type="binding site" evidence="8">
    <location>
        <begin position="975"/>
        <end position="982"/>
    </location>
    <ligand>
        <name>ATP</name>
        <dbReference type="ChEBI" id="CHEBI:30616"/>
    </ligand>
</feature>
<protein>
    <recommendedName>
        <fullName evidence="8">PAN2-PAN3 deadenylation complex subunit PAN3</fullName>
    </recommendedName>
    <alternativeName>
        <fullName evidence="8">PAB1P-dependent poly(A)-specific ribonuclease</fullName>
    </alternativeName>
    <alternativeName>
        <fullName evidence="8">Poly(A)-nuclease deadenylation complex subunit 3</fullName>
        <shortName evidence="8">PAN deadenylation complex subunit 3</shortName>
    </alternativeName>
</protein>
<feature type="compositionally biased region" description="Low complexity" evidence="9">
    <location>
        <begin position="381"/>
        <end position="390"/>
    </location>
</feature>
<feature type="compositionally biased region" description="Pro residues" evidence="9">
    <location>
        <begin position="391"/>
        <end position="413"/>
    </location>
</feature>
<evidence type="ECO:0000256" key="1">
    <source>
        <dbReference type="ARBA" id="ARBA00004496"/>
    </source>
</evidence>
<feature type="binding site" evidence="8">
    <location>
        <begin position="1043"/>
        <end position="1044"/>
    </location>
    <ligand>
        <name>ATP</name>
        <dbReference type="ChEBI" id="CHEBI:30616"/>
    </ligand>
</feature>
<comment type="caution">
    <text evidence="8">Lacks conserved residue(s) required for the propagation of feature annotation.</text>
</comment>
<comment type="subunit">
    <text evidence="8">Homodimer. Forms a heterotrimer with a catalytic subunit PAN2 to form the poly(A)-nuclease (PAN) deadenylation complex. Interacts (via PAM-2 motif) with poly(A)-binding protein PAB1 (via PABC domain), conferring substrate specificity of the enzyme complex.</text>
</comment>
<dbReference type="Pfam" id="PF18101">
    <property type="entry name" value="Pan3_CK"/>
    <property type="match status" value="1"/>
</dbReference>
<feature type="compositionally biased region" description="Polar residues" evidence="9">
    <location>
        <begin position="422"/>
        <end position="445"/>
    </location>
</feature>
<dbReference type="EMBL" id="JAVRQU010000001">
    <property type="protein sequence ID" value="KAK5708218.1"/>
    <property type="molecule type" value="Genomic_DNA"/>
</dbReference>
<dbReference type="Gene3D" id="1.10.510.10">
    <property type="entry name" value="Transferase(Phosphotransferase) domain 1"/>
    <property type="match status" value="1"/>
</dbReference>
<evidence type="ECO:0000256" key="6">
    <source>
        <dbReference type="ARBA" id="ARBA00022840"/>
    </source>
</evidence>
<dbReference type="PANTHER" id="PTHR12272:SF11">
    <property type="entry name" value="PAN2-PAN3 DEADENYLATION COMPLEX SUBUNIT PAN3"/>
    <property type="match status" value="1"/>
</dbReference>
<evidence type="ECO:0000313" key="12">
    <source>
        <dbReference type="Proteomes" id="UP001310594"/>
    </source>
</evidence>
<feature type="compositionally biased region" description="Polar residues" evidence="9">
    <location>
        <begin position="76"/>
        <end position="90"/>
    </location>
</feature>
<feature type="region of interest" description="Disordered" evidence="9">
    <location>
        <begin position="291"/>
        <end position="446"/>
    </location>
</feature>
<feature type="compositionally biased region" description="Polar residues" evidence="9">
    <location>
        <begin position="180"/>
        <end position="202"/>
    </location>
</feature>
<reference evidence="11" key="1">
    <citation type="submission" date="2023-08" db="EMBL/GenBank/DDBJ databases">
        <title>Black Yeasts Isolated from many extreme environments.</title>
        <authorList>
            <person name="Coleine C."/>
            <person name="Stajich J.E."/>
            <person name="Selbmann L."/>
        </authorList>
    </citation>
    <scope>NUCLEOTIDE SEQUENCE</scope>
    <source>
        <strain evidence="11">CCFEE 5810</strain>
    </source>
</reference>
<name>A0AAN7WD89_9PEZI</name>
<feature type="region of interest" description="Disordered" evidence="9">
    <location>
        <begin position="74"/>
        <end position="270"/>
    </location>
</feature>
<comment type="function">
    <text evidence="8">Regulatory subunit of the poly(A)-nuclease (PAN) deadenylation complex, one of two cytoplasmic mRNA deadenylases involved in mRNA turnover. PAN specifically shortens poly(A) tails of RNA and the activity is stimulated by poly(A)-binding protein PAB1. PAN deadenylation is followed by rapid degradation of the shortened mRNA tails by the CCR4-NOT complex. Deadenylated mRNAs are then degraded by two alternative mechanisms, namely exosome-mediated 3'-5' exonucleolytic degradation, or deadenlyation-dependent mRNA decaping and subsequent 5'-3' exonucleolytic degradation by XRN1. May also be involved in post-transcriptional maturation of mRNA poly(A) tails. PAN3 acts as a positive regulator for PAN activity, recruiting the catalytic subunit PAN2 to mRNA via its interaction with RNA and with PAB1.</text>
</comment>
<accession>A0AAN7WD89</accession>
<dbReference type="HAMAP" id="MF_03181">
    <property type="entry name" value="PAN3"/>
    <property type="match status" value="1"/>
</dbReference>
<evidence type="ECO:0000313" key="11">
    <source>
        <dbReference type="EMBL" id="KAK5708218.1"/>
    </source>
</evidence>
<feature type="compositionally biased region" description="Basic and acidic residues" evidence="9">
    <location>
        <begin position="23"/>
        <end position="32"/>
    </location>
</feature>
<keyword evidence="7 8" id="KW-0175">Coiled coil</keyword>
<organism evidence="11 12">
    <name type="scientific">Elasticomyces elasticus</name>
    <dbReference type="NCBI Taxonomy" id="574655"/>
    <lineage>
        <taxon>Eukaryota</taxon>
        <taxon>Fungi</taxon>
        <taxon>Dikarya</taxon>
        <taxon>Ascomycota</taxon>
        <taxon>Pezizomycotina</taxon>
        <taxon>Dothideomycetes</taxon>
        <taxon>Dothideomycetidae</taxon>
        <taxon>Mycosphaerellales</taxon>
        <taxon>Teratosphaeriaceae</taxon>
        <taxon>Elasticomyces</taxon>
    </lineage>
</organism>
<proteinExistence type="inferred from homology"/>
<dbReference type="InterPro" id="IPR030844">
    <property type="entry name" value="PAN3"/>
</dbReference>
<evidence type="ECO:0000256" key="3">
    <source>
        <dbReference type="ARBA" id="ARBA00022664"/>
    </source>
</evidence>
<evidence type="ECO:0000256" key="9">
    <source>
        <dbReference type="SAM" id="MobiDB-lite"/>
    </source>
</evidence>
<dbReference type="GO" id="GO:0000932">
    <property type="term" value="C:P-body"/>
    <property type="evidence" value="ECO:0007669"/>
    <property type="project" value="TreeGrafter"/>
</dbReference>
<dbReference type="FunFam" id="1.10.287.3700:FF:000001">
    <property type="entry name" value="PAN2-PAN3 deadenylation complex subunit PAN3"/>
    <property type="match status" value="1"/>
</dbReference>
<comment type="domain">
    <text evidence="8">The pseudokinase domain, the coiled-coil (CC), and C-terminal knob domain (CK) form a structural unit (PKC) that forms an extensive high-affinity interaction surface for PAN2.</text>
</comment>
<feature type="coiled-coil region" evidence="8">
    <location>
        <begin position="1161"/>
        <end position="1199"/>
    </location>
</feature>
<feature type="region of interest" description="Disordered" evidence="9">
    <location>
        <begin position="23"/>
        <end position="46"/>
    </location>
</feature>
<keyword evidence="3 8" id="KW-0507">mRNA processing</keyword>
<feature type="binding site" evidence="8">
    <location>
        <position position="926"/>
    </location>
    <ligand>
        <name>ATP</name>
        <dbReference type="ChEBI" id="CHEBI:30616"/>
    </ligand>
</feature>
<dbReference type="Gene3D" id="1.10.287.3700">
    <property type="match status" value="1"/>
</dbReference>
<evidence type="ECO:0000256" key="8">
    <source>
        <dbReference type="HAMAP-Rule" id="MF_03181"/>
    </source>
</evidence>
<comment type="similarity">
    <text evidence="8">Belongs to the protein kinase superfamily. PAN3 family.</text>
</comment>
<dbReference type="GO" id="GO:0008143">
    <property type="term" value="F:poly(A) binding"/>
    <property type="evidence" value="ECO:0007669"/>
    <property type="project" value="TreeGrafter"/>
</dbReference>
<dbReference type="InterPro" id="IPR011009">
    <property type="entry name" value="Kinase-like_dom_sf"/>
</dbReference>
<evidence type="ECO:0000256" key="2">
    <source>
        <dbReference type="ARBA" id="ARBA00022490"/>
    </source>
</evidence>
<feature type="compositionally biased region" description="Basic and acidic residues" evidence="9">
    <location>
        <begin position="332"/>
        <end position="347"/>
    </location>
</feature>
<comment type="domain">
    <text evidence="8">The N-terminal zinc finger binds to poly(A) RNA.</text>
</comment>
<evidence type="ECO:0000256" key="4">
    <source>
        <dbReference type="ARBA" id="ARBA00022741"/>
    </source>
</evidence>
<evidence type="ECO:0000256" key="7">
    <source>
        <dbReference type="ARBA" id="ARBA00023054"/>
    </source>
</evidence>
<feature type="compositionally biased region" description="Basic and acidic residues" evidence="9">
    <location>
        <begin position="124"/>
        <end position="135"/>
    </location>
</feature>
<dbReference type="GO" id="GO:0006397">
    <property type="term" value="P:mRNA processing"/>
    <property type="evidence" value="ECO:0007669"/>
    <property type="project" value="UniProtKB-KW"/>
</dbReference>
<feature type="compositionally biased region" description="Low complexity" evidence="9">
    <location>
        <begin position="246"/>
        <end position="257"/>
    </location>
</feature>
<keyword evidence="6 8" id="KW-0067">ATP-binding</keyword>
<dbReference type="GO" id="GO:0008270">
    <property type="term" value="F:zinc ion binding"/>
    <property type="evidence" value="ECO:0007669"/>
    <property type="project" value="UniProtKB-KW"/>
</dbReference>
<feature type="compositionally biased region" description="Basic and acidic residues" evidence="9">
    <location>
        <begin position="145"/>
        <end position="167"/>
    </location>
</feature>
<gene>
    <name evidence="8 11" type="primary">PAN3</name>
    <name evidence="11" type="ORF">LTR97_000758</name>
</gene>
<keyword evidence="5" id="KW-0479">Metal-binding</keyword>
<keyword evidence="2 8" id="KW-0963">Cytoplasm</keyword>
<dbReference type="Gene3D" id="1.20.5.5160">
    <property type="match status" value="1"/>
</dbReference>
<dbReference type="PANTHER" id="PTHR12272">
    <property type="entry name" value="DEADENYLATION COMPLEX SUBUNIT PAN3"/>
    <property type="match status" value="1"/>
</dbReference>
<feature type="region of interest" description="Knob domain" evidence="8">
    <location>
        <begin position="1200"/>
        <end position="1313"/>
    </location>
</feature>
<comment type="subcellular location">
    <subcellularLocation>
        <location evidence="1 8">Cytoplasm</location>
    </subcellularLocation>
</comment>
<dbReference type="Proteomes" id="UP001310594">
    <property type="component" value="Unassembled WGS sequence"/>
</dbReference>
<dbReference type="GO" id="GO:0005524">
    <property type="term" value="F:ATP binding"/>
    <property type="evidence" value="ECO:0007669"/>
    <property type="project" value="UniProtKB-UniRule"/>
</dbReference>
<evidence type="ECO:0000259" key="10">
    <source>
        <dbReference type="Pfam" id="PF18101"/>
    </source>
</evidence>
<keyword evidence="5" id="KW-0862">Zinc</keyword>
<feature type="compositionally biased region" description="Basic residues" evidence="9">
    <location>
        <begin position="217"/>
        <end position="229"/>
    </location>
</feature>
<sequence length="1313" mass="144637">MLAMRGIRAASYRVYIIKMDPESQDARNHNDQDTNTPLTSAGRPGSSAISKYHFHLPVSELRKDQFSPFYRYGENRSLSQHTPQRIASSESRSRDQDFPPLPSLRGQDPASEPPQRSAVTRNQFDLERPISKLRSDPSSPFYRYGENRSLDQRTPRPDYRPISELRNDPLSPFYRHGENRSLTTWSSPRTVASTGQTTSSAYPSHGVHGVQVETTKSKNKNKKHKRGTRGLRLSSQPSLDGPPQDTSPGTSTSASPPQRSPFDLRADPSSEFYGQDLNAIYKVLRARRQLPESTPPQGPRRENTTAFHTAPGRLKTGEEYLAGAGRGRGRRLGRERPPVWEFDRDAPKNQVGLPSDPRRKPSTPVLRDPYRANTNSNSPVADPNPAAHSSAPPPYSPVALPPPDTSSGPPAPFPIQSCWAATPNTTLPSNANPSPVARAQTSEPPSQYRVAFTGRVIPRSSSSAAFQSRPSNDSFGPVKLTNTELRPWGPYSIDTQLTGHRGHEQGVNLPVPPLDTNFRTNSPIFHGPATTSFAPSTVKLPPTDSFAPIKVSDLDSASQRLDSVDSTIRSVWPRRSDMAAGGGFPMQSGDARRHPSASASNHRGGNGGGRFGSGSANVSVAENQRPMSSQLCRNGPQCRKYQEGTCHYNHDFGSMQQQQQQNNGLIVPKKSLNVESPSFTPNFTPKPANALPAMVKGIALSPKSAGAAAFTPKGSVTPAASMVGHSKQASEDFMPQHFFQPQQQQQQQFSEFVPGQSFVPQQQMDSPPQNLHPQINPYADPFMSPQGHMSHHQSIPSLDGTQQINPYGPPAAGVAGQQFYQDNNSYRHPLNYHLYASVGPRRENMQPYQRASADFFIPDNIRDDLHKKSEAALQVFGNSTLPQTVEHFHSLVALDTNPARTTTTFGYPSWIYKATSSKDGHTYALRRIEGFRLTSEQAIRSFQGWKRITCASVVRVHDAFTGRWFGDSSLIVVTDYHPLSRTLGEKYFPAINNTRVGKGVNAGTAGSGPFVQEQDLWNYIVQLAGALKAIHEAGFAAQTVSASKVLLTAKNRLRLNGCGVLDITQYEHRQAGGVGELQRNDLLDLGRLVLSLAARNASAQQNVQKSLEFIARAYSERFRACLVWLLNPLANDDLVSPTTTSEGAATVSDYNVGTLLTNISDKVISVLDSTLHYEDEMTNNLMRELENGRLIRLLTKMNVVLERPDISLTPTGSATNSSSANQPSNAWSETGERYYLKLFRDYVFHQVDHEGRPVLNLGHIITCLNKMDAGTEEMVQLMSRDEQNIMVVSYREVKRGFESAWAEISKAAAAGRR</sequence>
<comment type="caution">
    <text evidence="11">The sequence shown here is derived from an EMBL/GenBank/DDBJ whole genome shotgun (WGS) entry which is preliminary data.</text>
</comment>
<feature type="region of interest" description="Disordered" evidence="9">
    <location>
        <begin position="576"/>
        <end position="617"/>
    </location>
</feature>
<keyword evidence="4 8" id="KW-0547">Nucleotide-binding</keyword>
<comment type="domain">
    <text evidence="8">Contains a pseudokinase domain. The protein kinase domain is predicted to be catalytically inactive because some of the residues important for catalytic activity are substituted and it lacks the equivalent of the binding site for a peptide substrate. However, it has retained an ATP-binding site and ATP-binding is required for mRNA degradation, stimulating the activity of the PAN2 nuclease in vitro. The nucleotide-binding site is juxtaposed to the RNase active site of PAN2 in the complex and may actually bind nucleosides of a poly(A) RNA rather than ATP, feeding the poly(A)-tail to the active site of the deadenylase and thus increasing the efficiency with which this distributive enzyme degrades oligo(A) RNAs.</text>
</comment>
<dbReference type="InterPro" id="IPR041332">
    <property type="entry name" value="Pan3_CK"/>
</dbReference>
<dbReference type="SUPFAM" id="SSF56112">
    <property type="entry name" value="Protein kinase-like (PK-like)"/>
    <property type="match status" value="1"/>
</dbReference>
<evidence type="ECO:0000256" key="5">
    <source>
        <dbReference type="ARBA" id="ARBA00022771"/>
    </source>
</evidence>
<feature type="domain" description="Pan3 C-terminal knob" evidence="10">
    <location>
        <begin position="1153"/>
        <end position="1304"/>
    </location>
</feature>
<dbReference type="GO" id="GO:0031251">
    <property type="term" value="C:PAN complex"/>
    <property type="evidence" value="ECO:0007669"/>
    <property type="project" value="UniProtKB-UniRule"/>
</dbReference>